<feature type="compositionally biased region" description="Polar residues" evidence="1">
    <location>
        <begin position="905"/>
        <end position="934"/>
    </location>
</feature>
<proteinExistence type="predicted"/>
<feature type="compositionally biased region" description="Basic residues" evidence="1">
    <location>
        <begin position="973"/>
        <end position="986"/>
    </location>
</feature>
<dbReference type="EMBL" id="WVUK01000064">
    <property type="protein sequence ID" value="KAF7489650.1"/>
    <property type="molecule type" value="Genomic_DNA"/>
</dbReference>
<evidence type="ECO:0000313" key="3">
    <source>
        <dbReference type="EnsemblMetazoa" id="KAF7489650.1"/>
    </source>
</evidence>
<dbReference type="EnsemblMetazoa" id="SSS_4358s_mrna">
    <property type="protein sequence ID" value="KAF7489650.1"/>
    <property type="gene ID" value="SSS_4358"/>
</dbReference>
<name>A0A834R4Q1_SARSC</name>
<evidence type="ECO:0000256" key="1">
    <source>
        <dbReference type="SAM" id="MobiDB-lite"/>
    </source>
</evidence>
<reference evidence="2" key="2">
    <citation type="submission" date="2020-01" db="EMBL/GenBank/DDBJ databases">
        <authorList>
            <person name="Korhonen P.K.K."/>
            <person name="Guangxu M.G."/>
            <person name="Wang T.W."/>
            <person name="Stroehlein A.J.S."/>
            <person name="Young N.D."/>
            <person name="Ang C.-S.A."/>
            <person name="Fernando D.W.F."/>
            <person name="Lu H.L."/>
            <person name="Taylor S.T."/>
            <person name="Ehtesham M.E.M."/>
            <person name="Najaraj S.H.N."/>
            <person name="Harsha G.H.G."/>
            <person name="Madugundu A.M."/>
            <person name="Renuse S.R."/>
            <person name="Holt D.H."/>
            <person name="Pandey A.P."/>
            <person name="Papenfuss A.P."/>
            <person name="Gasser R.B.G."/>
            <person name="Fischer K.F."/>
        </authorList>
    </citation>
    <scope>NUCLEOTIDE SEQUENCE</scope>
    <source>
        <strain evidence="2">SSS_KF_BRIS2020</strain>
    </source>
</reference>
<organism evidence="2">
    <name type="scientific">Sarcoptes scabiei</name>
    <name type="common">Itch mite</name>
    <name type="synonym">Acarus scabiei</name>
    <dbReference type="NCBI Taxonomy" id="52283"/>
    <lineage>
        <taxon>Eukaryota</taxon>
        <taxon>Metazoa</taxon>
        <taxon>Ecdysozoa</taxon>
        <taxon>Arthropoda</taxon>
        <taxon>Chelicerata</taxon>
        <taxon>Arachnida</taxon>
        <taxon>Acari</taxon>
        <taxon>Acariformes</taxon>
        <taxon>Sarcoptiformes</taxon>
        <taxon>Astigmata</taxon>
        <taxon>Psoroptidia</taxon>
        <taxon>Sarcoptoidea</taxon>
        <taxon>Sarcoptidae</taxon>
        <taxon>Sarcoptinae</taxon>
        <taxon>Sarcoptes</taxon>
    </lineage>
</organism>
<reference evidence="4" key="1">
    <citation type="journal article" date="2020" name="PLoS Negl. Trop. Dis.">
        <title>High-quality nuclear genome for Sarcoptes scabiei-A critical resource for a neglected parasite.</title>
        <authorList>
            <person name="Korhonen P.K."/>
            <person name="Gasser R.B."/>
            <person name="Ma G."/>
            <person name="Wang T."/>
            <person name="Stroehlein A.J."/>
            <person name="Young N.D."/>
            <person name="Ang C.S."/>
            <person name="Fernando D.D."/>
            <person name="Lu H.C."/>
            <person name="Taylor S."/>
            <person name="Reynolds S.L."/>
            <person name="Mofiz E."/>
            <person name="Najaraj S.H."/>
            <person name="Gowda H."/>
            <person name="Madugundu A."/>
            <person name="Renuse S."/>
            <person name="Holt D."/>
            <person name="Pandey A."/>
            <person name="Papenfuss A.T."/>
            <person name="Fischer K."/>
        </authorList>
    </citation>
    <scope>NUCLEOTIDE SEQUENCE [LARGE SCALE GENOMIC DNA]</scope>
</reference>
<reference evidence="3" key="3">
    <citation type="submission" date="2022-06" db="UniProtKB">
        <authorList>
            <consortium name="EnsemblMetazoa"/>
        </authorList>
    </citation>
    <scope>IDENTIFICATION</scope>
</reference>
<keyword evidence="4" id="KW-1185">Reference proteome</keyword>
<feature type="region of interest" description="Disordered" evidence="1">
    <location>
        <begin position="845"/>
        <end position="867"/>
    </location>
</feature>
<dbReference type="AlphaFoldDB" id="A0A834R4Q1"/>
<evidence type="ECO:0000313" key="4">
    <source>
        <dbReference type="Proteomes" id="UP000070412"/>
    </source>
</evidence>
<feature type="region of interest" description="Disordered" evidence="1">
    <location>
        <begin position="962"/>
        <end position="1000"/>
    </location>
</feature>
<protein>
    <submittedName>
        <fullName evidence="2 3">Uncharacterized protein</fullName>
    </submittedName>
</protein>
<dbReference type="OrthoDB" id="10573520at2759"/>
<feature type="region of interest" description="Disordered" evidence="1">
    <location>
        <begin position="896"/>
        <end position="944"/>
    </location>
</feature>
<feature type="region of interest" description="Disordered" evidence="1">
    <location>
        <begin position="589"/>
        <end position="608"/>
    </location>
</feature>
<evidence type="ECO:0000313" key="2">
    <source>
        <dbReference type="EMBL" id="KAF7489650.1"/>
    </source>
</evidence>
<dbReference type="Proteomes" id="UP000070412">
    <property type="component" value="Unassembled WGS sequence"/>
</dbReference>
<feature type="compositionally biased region" description="Polar residues" evidence="1">
    <location>
        <begin position="963"/>
        <end position="972"/>
    </location>
</feature>
<gene>
    <name evidence="2" type="ORF">SSS_4358</name>
</gene>
<accession>A0A834R4Q1</accession>
<sequence length="1036" mass="118392">MKQKDDEEENDDEIKNVGILLNRKECVRNDESQNFPMNKTNNNPVLSSNQSIQMTISDLELPIQTIQDHYARLEKNFSAKNFQSEPREELLIYYKQSDLFIRPMGIFNGEMMKDETTSMAPIRIRNHQGEIGWLPFLQEDPFLLADHDYLCSTYCCGDYYNTLLKPIGSSRVNVFGETGGNGFFFHHPSYIELKGRLLLEYQYVGFQHRSGRDQSNSDRRQQTHWVEKSIQSNCLLTITDGLLNVILADYKQILLIPRYDCRMQIKLLGHTDDIGERVFVEDFRVLTQDLCQSSKSLQPLLDFIEEQQQQLQQHRTLMIRLRKSPESFEKIAIFDERKSMAKSKLELNQADLERQPTDAMTMKNHILLDEWMEKRRLESMKEILKLDEKLDIDETKTSLPTRKSSPFMQTKTLIEKEMIVKRSVENVVPSRLESLKKISPSNLIEIKSPLKVKEDKELIVPIESKKMDKISEKKLNESQNKILPAEQLIESRIMQSIIPMYSELKKSDLKQLMPSMVRTKALQSIPMPNIERDRVSEIQPPISLPLRKKSVDKILSSELQPPSLLLYKPSFKTLQPSIIKSFHQKPLGSNLIQPAPGPTSPDEPSELRPLISNLPRPAVTPTISNVITASIKQPPKLSMIRPPPISNFIQPPLKLSPSPQSSMRPSMADLIQLPLRPTTSKVIPKRFVTPIPAKETQKPARLIPKEQSIKEKFSESIELPLTKLSMLSKQSIKSPKLLPSVMPISVYPSVTISAIKKSMKKSIPPKSIRKLLTDKISRSNLAIEMEQELNLFKELSGTSNLDDLRRKKELPKTEKSAKDMQNESPIAPITTTTTNVKNLAKQFEQRFSRSPESTSRMAIGGGSKYRSKLAKRLSPEAFSMMSKQFRGRQLSPLTEQSDEFAKVSKIQSPQRSPQPLSTTVQRSPPSPKLTTSMKSKLLNDGKIRKKTPKDLFELNIKERSASKSKYSPTISRSRFRKFLRGSKKSQKTSDSSKLSQIIPGSSKLRHNVFSKLKSRLKNVDIKALSRVFPQKKKPSG</sequence>